<protein>
    <submittedName>
        <fullName evidence="2">Uncharacterized protein</fullName>
    </submittedName>
</protein>
<comment type="caution">
    <text evidence="2">The sequence shown here is derived from an EMBL/GenBank/DDBJ whole genome shotgun (WGS) entry which is preliminary data.</text>
</comment>
<feature type="compositionally biased region" description="Basic and acidic residues" evidence="1">
    <location>
        <begin position="48"/>
        <end position="58"/>
    </location>
</feature>
<dbReference type="EMBL" id="BGPR01001357">
    <property type="protein sequence ID" value="GBM51969.1"/>
    <property type="molecule type" value="Genomic_DNA"/>
</dbReference>
<accession>A0A4Y2GGX6</accession>
<dbReference type="Proteomes" id="UP000499080">
    <property type="component" value="Unassembled WGS sequence"/>
</dbReference>
<name>A0A4Y2GGX6_ARAVE</name>
<keyword evidence="3" id="KW-1185">Reference proteome</keyword>
<sequence length="98" mass="10615">MAGDTLAQASVTRFRSSCNVGGGVCIHSLFDASPQKKKSNGFRSGKRQQQEEWNHYSEEEVAGGGEEKVKERGGGGYDSFCLDPSEDRHSSSLEESGK</sequence>
<feature type="compositionally biased region" description="Basic residues" evidence="1">
    <location>
        <begin position="35"/>
        <end position="46"/>
    </location>
</feature>
<evidence type="ECO:0000256" key="1">
    <source>
        <dbReference type="SAM" id="MobiDB-lite"/>
    </source>
</evidence>
<reference evidence="2 3" key="1">
    <citation type="journal article" date="2019" name="Sci. Rep.">
        <title>Orb-weaving spider Araneus ventricosus genome elucidates the spidroin gene catalogue.</title>
        <authorList>
            <person name="Kono N."/>
            <person name="Nakamura H."/>
            <person name="Ohtoshi R."/>
            <person name="Moran D.A.P."/>
            <person name="Shinohara A."/>
            <person name="Yoshida Y."/>
            <person name="Fujiwara M."/>
            <person name="Mori M."/>
            <person name="Tomita M."/>
            <person name="Arakawa K."/>
        </authorList>
    </citation>
    <scope>NUCLEOTIDE SEQUENCE [LARGE SCALE GENOMIC DNA]</scope>
</reference>
<dbReference type="AlphaFoldDB" id="A0A4Y2GGX6"/>
<gene>
    <name evidence="2" type="ORF">AVEN_194263_1</name>
</gene>
<evidence type="ECO:0000313" key="3">
    <source>
        <dbReference type="Proteomes" id="UP000499080"/>
    </source>
</evidence>
<feature type="region of interest" description="Disordered" evidence="1">
    <location>
        <begin position="34"/>
        <end position="98"/>
    </location>
</feature>
<evidence type="ECO:0000313" key="2">
    <source>
        <dbReference type="EMBL" id="GBM51969.1"/>
    </source>
</evidence>
<feature type="compositionally biased region" description="Basic and acidic residues" evidence="1">
    <location>
        <begin position="85"/>
        <end position="98"/>
    </location>
</feature>
<organism evidence="2 3">
    <name type="scientific">Araneus ventricosus</name>
    <name type="common">Orbweaver spider</name>
    <name type="synonym">Epeira ventricosa</name>
    <dbReference type="NCBI Taxonomy" id="182803"/>
    <lineage>
        <taxon>Eukaryota</taxon>
        <taxon>Metazoa</taxon>
        <taxon>Ecdysozoa</taxon>
        <taxon>Arthropoda</taxon>
        <taxon>Chelicerata</taxon>
        <taxon>Arachnida</taxon>
        <taxon>Araneae</taxon>
        <taxon>Araneomorphae</taxon>
        <taxon>Entelegynae</taxon>
        <taxon>Araneoidea</taxon>
        <taxon>Araneidae</taxon>
        <taxon>Araneus</taxon>
    </lineage>
</organism>
<proteinExistence type="predicted"/>